<dbReference type="AlphaFoldDB" id="A0A915K6H0"/>
<dbReference type="Proteomes" id="UP000887565">
    <property type="component" value="Unplaced"/>
</dbReference>
<evidence type="ECO:0000313" key="1">
    <source>
        <dbReference type="Proteomes" id="UP000887565"/>
    </source>
</evidence>
<name>A0A915K6H0_ROMCU</name>
<protein>
    <submittedName>
        <fullName evidence="2">Uncharacterized protein</fullName>
    </submittedName>
</protein>
<proteinExistence type="predicted"/>
<keyword evidence="1" id="KW-1185">Reference proteome</keyword>
<evidence type="ECO:0000313" key="2">
    <source>
        <dbReference type="WBParaSite" id="nRc.2.0.1.t33477-RA"/>
    </source>
</evidence>
<dbReference type="WBParaSite" id="nRc.2.0.1.t33477-RA">
    <property type="protein sequence ID" value="nRc.2.0.1.t33477-RA"/>
    <property type="gene ID" value="nRc.2.0.1.g33477"/>
</dbReference>
<reference evidence="2" key="1">
    <citation type="submission" date="2022-11" db="UniProtKB">
        <authorList>
            <consortium name="WormBaseParasite"/>
        </authorList>
    </citation>
    <scope>IDENTIFICATION</scope>
</reference>
<sequence>MDRRGAQAFLDSTLLLRTIDIDTLVSTFREASINFKSWWKRQQGKLYLARMKPFWGFMKCLQGMFENPSLDDAQLALHLWITSRPVRGLNG</sequence>
<organism evidence="1 2">
    <name type="scientific">Romanomermis culicivorax</name>
    <name type="common">Nematode worm</name>
    <dbReference type="NCBI Taxonomy" id="13658"/>
    <lineage>
        <taxon>Eukaryota</taxon>
        <taxon>Metazoa</taxon>
        <taxon>Ecdysozoa</taxon>
        <taxon>Nematoda</taxon>
        <taxon>Enoplea</taxon>
        <taxon>Dorylaimia</taxon>
        <taxon>Mermithida</taxon>
        <taxon>Mermithoidea</taxon>
        <taxon>Mermithidae</taxon>
        <taxon>Romanomermis</taxon>
    </lineage>
</organism>
<accession>A0A915K6H0</accession>